<proteinExistence type="predicted"/>
<sequence>MMRKLSSIYKTFMYRLKFRSSYVFQEKEAYESEDSKEIEKMYAYIKAEQVEREKKLVKVEKEYSDETIETMTTKPKKQIPSKLSRKITAIAEKSERTDAMLDEEMVESEESIQKKGRKRRALSEIPLKTCFMDICEPEICCADIVKAEKERKKLEREKKLTLFIKDLPYKKKLSIGEWQQKILELCKGIPEPTEQEKKKILSAIAAPPDVLTKNVKDAKKYLKEWQHSLIFGRSPSYRSRSMPPMRRMKHEIDDDKEKKKEDELVKKRMDVYEEKSPVSLEPALEISCTLEESISPVTEDEKRLYPRISAYSIR</sequence>
<protein>
    <submittedName>
        <fullName evidence="1">Uncharacterized protein</fullName>
    </submittedName>
</protein>
<accession>A0ABD1ZXB7</accession>
<keyword evidence="2" id="KW-1185">Reference proteome</keyword>
<name>A0ABD1ZXB7_VESSQ</name>
<organism evidence="1 2">
    <name type="scientific">Vespula squamosa</name>
    <name type="common">Southern yellow jacket</name>
    <name type="synonym">Wasp</name>
    <dbReference type="NCBI Taxonomy" id="30214"/>
    <lineage>
        <taxon>Eukaryota</taxon>
        <taxon>Metazoa</taxon>
        <taxon>Ecdysozoa</taxon>
        <taxon>Arthropoda</taxon>
        <taxon>Hexapoda</taxon>
        <taxon>Insecta</taxon>
        <taxon>Pterygota</taxon>
        <taxon>Neoptera</taxon>
        <taxon>Endopterygota</taxon>
        <taxon>Hymenoptera</taxon>
        <taxon>Apocrita</taxon>
        <taxon>Aculeata</taxon>
        <taxon>Vespoidea</taxon>
        <taxon>Vespidae</taxon>
        <taxon>Vespinae</taxon>
        <taxon>Vespula</taxon>
    </lineage>
</organism>
<evidence type="ECO:0000313" key="1">
    <source>
        <dbReference type="EMBL" id="KAL2712842.1"/>
    </source>
</evidence>
<comment type="caution">
    <text evidence="1">The sequence shown here is derived from an EMBL/GenBank/DDBJ whole genome shotgun (WGS) entry which is preliminary data.</text>
</comment>
<evidence type="ECO:0000313" key="2">
    <source>
        <dbReference type="Proteomes" id="UP001607302"/>
    </source>
</evidence>
<dbReference type="EMBL" id="JAUDFV010000164">
    <property type="protein sequence ID" value="KAL2712842.1"/>
    <property type="molecule type" value="Genomic_DNA"/>
</dbReference>
<dbReference type="AlphaFoldDB" id="A0ABD1ZXB7"/>
<dbReference type="Proteomes" id="UP001607302">
    <property type="component" value="Unassembled WGS sequence"/>
</dbReference>
<reference evidence="1 2" key="1">
    <citation type="journal article" date="2024" name="Ann. Entomol. Soc. Am.">
        <title>Genomic analyses of the southern and eastern yellowjacket wasps (Hymenoptera: Vespidae) reveal evolutionary signatures of social life.</title>
        <authorList>
            <person name="Catto M.A."/>
            <person name="Caine P.B."/>
            <person name="Orr S.E."/>
            <person name="Hunt B.G."/>
            <person name="Goodisman M.A.D."/>
        </authorList>
    </citation>
    <scope>NUCLEOTIDE SEQUENCE [LARGE SCALE GENOMIC DNA]</scope>
    <source>
        <strain evidence="1">233</strain>
        <tissue evidence="1">Head and thorax</tissue>
    </source>
</reference>
<gene>
    <name evidence="1" type="ORF">V1478_017433</name>
</gene>